<dbReference type="Proteomes" id="UP000828390">
    <property type="component" value="Unassembled WGS sequence"/>
</dbReference>
<sequence length="107" mass="12465">MATDIIRTNVLTKFQKDWTKLKNTPPPCGHIFRRTITICELTRAFITINKNAPPPTRTIFLFIQDIIRCLTKFNEDRTIHVASRVLTMKMLTMHDGRRINGDHKITT</sequence>
<evidence type="ECO:0000313" key="1">
    <source>
        <dbReference type="EMBL" id="KAH3727488.1"/>
    </source>
</evidence>
<accession>A0A9D4CLB4</accession>
<organism evidence="1 2">
    <name type="scientific">Dreissena polymorpha</name>
    <name type="common">Zebra mussel</name>
    <name type="synonym">Mytilus polymorpha</name>
    <dbReference type="NCBI Taxonomy" id="45954"/>
    <lineage>
        <taxon>Eukaryota</taxon>
        <taxon>Metazoa</taxon>
        <taxon>Spiralia</taxon>
        <taxon>Lophotrochozoa</taxon>
        <taxon>Mollusca</taxon>
        <taxon>Bivalvia</taxon>
        <taxon>Autobranchia</taxon>
        <taxon>Heteroconchia</taxon>
        <taxon>Euheterodonta</taxon>
        <taxon>Imparidentia</taxon>
        <taxon>Neoheterodontei</taxon>
        <taxon>Myida</taxon>
        <taxon>Dreissenoidea</taxon>
        <taxon>Dreissenidae</taxon>
        <taxon>Dreissena</taxon>
    </lineage>
</organism>
<reference evidence="1" key="2">
    <citation type="submission" date="2020-11" db="EMBL/GenBank/DDBJ databases">
        <authorList>
            <person name="McCartney M.A."/>
            <person name="Auch B."/>
            <person name="Kono T."/>
            <person name="Mallez S."/>
            <person name="Becker A."/>
            <person name="Gohl D.M."/>
            <person name="Silverstein K.A.T."/>
            <person name="Koren S."/>
            <person name="Bechman K.B."/>
            <person name="Herman A."/>
            <person name="Abrahante J.E."/>
            <person name="Garbe J."/>
        </authorList>
    </citation>
    <scope>NUCLEOTIDE SEQUENCE</scope>
    <source>
        <strain evidence="1">Duluth1</strain>
        <tissue evidence="1">Whole animal</tissue>
    </source>
</reference>
<reference evidence="1" key="1">
    <citation type="journal article" date="2019" name="bioRxiv">
        <title>The Genome of the Zebra Mussel, Dreissena polymorpha: A Resource for Invasive Species Research.</title>
        <authorList>
            <person name="McCartney M.A."/>
            <person name="Auch B."/>
            <person name="Kono T."/>
            <person name="Mallez S."/>
            <person name="Zhang Y."/>
            <person name="Obille A."/>
            <person name="Becker A."/>
            <person name="Abrahante J.E."/>
            <person name="Garbe J."/>
            <person name="Badalamenti J.P."/>
            <person name="Herman A."/>
            <person name="Mangelson H."/>
            <person name="Liachko I."/>
            <person name="Sullivan S."/>
            <person name="Sone E.D."/>
            <person name="Koren S."/>
            <person name="Silverstein K.A.T."/>
            <person name="Beckman K.B."/>
            <person name="Gohl D.M."/>
        </authorList>
    </citation>
    <scope>NUCLEOTIDE SEQUENCE</scope>
    <source>
        <strain evidence="1">Duluth1</strain>
        <tissue evidence="1">Whole animal</tissue>
    </source>
</reference>
<keyword evidence="2" id="KW-1185">Reference proteome</keyword>
<gene>
    <name evidence="1" type="ORF">DPMN_053427</name>
</gene>
<name>A0A9D4CLB4_DREPO</name>
<comment type="caution">
    <text evidence="1">The sequence shown here is derived from an EMBL/GenBank/DDBJ whole genome shotgun (WGS) entry which is preliminary data.</text>
</comment>
<dbReference type="AlphaFoldDB" id="A0A9D4CLB4"/>
<dbReference type="EMBL" id="JAIWYP010000012">
    <property type="protein sequence ID" value="KAH3727488.1"/>
    <property type="molecule type" value="Genomic_DNA"/>
</dbReference>
<evidence type="ECO:0000313" key="2">
    <source>
        <dbReference type="Proteomes" id="UP000828390"/>
    </source>
</evidence>
<proteinExistence type="predicted"/>
<protein>
    <submittedName>
        <fullName evidence="1">Uncharacterized protein</fullName>
    </submittedName>
</protein>